<accession>A0A4R9JVB9</accession>
<comment type="caution">
    <text evidence="1">The sequence shown here is derived from an EMBL/GenBank/DDBJ whole genome shotgun (WGS) entry which is preliminary data.</text>
</comment>
<dbReference type="AlphaFoldDB" id="A0A4R9JVB9"/>
<name>A0A4R9JVB9_9LEPT</name>
<evidence type="ECO:0000313" key="1">
    <source>
        <dbReference type="EMBL" id="TGL55933.1"/>
    </source>
</evidence>
<gene>
    <name evidence="1" type="ORF">EHQ59_01380</name>
</gene>
<dbReference type="EMBL" id="RQGG01000007">
    <property type="protein sequence ID" value="TGL55933.1"/>
    <property type="molecule type" value="Genomic_DNA"/>
</dbReference>
<evidence type="ECO:0000313" key="2">
    <source>
        <dbReference type="Proteomes" id="UP000297609"/>
    </source>
</evidence>
<organism evidence="1 2">
    <name type="scientific">Leptospira kemamanensis</name>
    <dbReference type="NCBI Taxonomy" id="2484942"/>
    <lineage>
        <taxon>Bacteria</taxon>
        <taxon>Pseudomonadati</taxon>
        <taxon>Spirochaetota</taxon>
        <taxon>Spirochaetia</taxon>
        <taxon>Leptospirales</taxon>
        <taxon>Leptospiraceae</taxon>
        <taxon>Leptospira</taxon>
    </lineage>
</organism>
<protein>
    <submittedName>
        <fullName evidence="1">Uncharacterized protein</fullName>
    </submittedName>
</protein>
<dbReference type="Proteomes" id="UP000297609">
    <property type="component" value="Unassembled WGS sequence"/>
</dbReference>
<proteinExistence type="predicted"/>
<sequence>MMQKISMKSSHSQIRKFDHLMLPKSLGEVLLVVFLILNCTNQKEYCFSRLKEGPDIQGINSNGACSLYLYNDQELIAKREREVISHRENSIANSMLLLCLQNAIEERKCENKSEYIPHFGY</sequence>
<keyword evidence="2" id="KW-1185">Reference proteome</keyword>
<reference evidence="1" key="1">
    <citation type="journal article" date="2019" name="PLoS Negl. Trop. Dis.">
        <title>Revisiting the worldwide diversity of Leptospira species in the environment.</title>
        <authorList>
            <person name="Vincent A.T."/>
            <person name="Schiettekatte O."/>
            <person name="Bourhy P."/>
            <person name="Veyrier F.J."/>
            <person name="Picardeau M."/>
        </authorList>
    </citation>
    <scope>NUCLEOTIDE SEQUENCE [LARGE SCALE GENOMIC DNA]</scope>
    <source>
        <strain evidence="1">201702454</strain>
    </source>
</reference>